<keyword evidence="2" id="KW-1185">Reference proteome</keyword>
<reference evidence="1 2" key="1">
    <citation type="submission" date="2017-09" db="EMBL/GenBank/DDBJ databases">
        <authorList>
            <person name="Ehlers B."/>
            <person name="Leendertz F.H."/>
        </authorList>
    </citation>
    <scope>NUCLEOTIDE SEQUENCE [LARGE SCALE GENOMIC DNA]</scope>
    <source>
        <strain evidence="1 2">CGMCC 4.6857</strain>
    </source>
</reference>
<organism evidence="1 2">
    <name type="scientific">Paractinoplanes atraurantiacus</name>
    <dbReference type="NCBI Taxonomy" id="1036182"/>
    <lineage>
        <taxon>Bacteria</taxon>
        <taxon>Bacillati</taxon>
        <taxon>Actinomycetota</taxon>
        <taxon>Actinomycetes</taxon>
        <taxon>Micromonosporales</taxon>
        <taxon>Micromonosporaceae</taxon>
        <taxon>Paractinoplanes</taxon>
    </lineage>
</organism>
<dbReference type="EMBL" id="OBDY01000044">
    <property type="protein sequence ID" value="SNY72751.1"/>
    <property type="molecule type" value="Genomic_DNA"/>
</dbReference>
<dbReference type="RefSeq" id="WP_143235459.1">
    <property type="nucleotide sequence ID" value="NZ_OBDY01000044.1"/>
</dbReference>
<protein>
    <submittedName>
        <fullName evidence="1">Uncharacterized protein</fullName>
    </submittedName>
</protein>
<dbReference type="AlphaFoldDB" id="A0A285KN91"/>
<gene>
    <name evidence="1" type="ORF">SAMN05421748_1444</name>
</gene>
<evidence type="ECO:0000313" key="1">
    <source>
        <dbReference type="EMBL" id="SNY72751.1"/>
    </source>
</evidence>
<evidence type="ECO:0000313" key="2">
    <source>
        <dbReference type="Proteomes" id="UP000219612"/>
    </source>
</evidence>
<dbReference type="Proteomes" id="UP000219612">
    <property type="component" value="Unassembled WGS sequence"/>
</dbReference>
<sequence>MAGHRSVKAAQPAQYEVRQQRRRARMAVRLAEATTPSARIGAVADHLRAALADLPGPAAEQIAALAIETLNAAVEQAYREEARVAAARTRPR</sequence>
<name>A0A285KN91_9ACTN</name>
<accession>A0A285KN91</accession>
<proteinExistence type="predicted"/>